<dbReference type="SUPFAM" id="SSF51445">
    <property type="entry name" value="(Trans)glycosidases"/>
    <property type="match status" value="1"/>
</dbReference>
<dbReference type="InterPro" id="IPR017853">
    <property type="entry name" value="GH"/>
</dbReference>
<dbReference type="RefSeq" id="WP_126582627.1">
    <property type="nucleotide sequence ID" value="NZ_BIFR01000002.1"/>
</dbReference>
<sequence length="454" mass="50380">MDTSIYYGIYKSFYQTINYINQTLNPDIPLLVGGPTTGNDQWQYFLDTYKADTDPAKRLDFLSYHPYMFNGSRPNYGPLDYQNQYKGVRQYLDGLLAARGLSTGIPIIASEYGAYPVDSSNNRLMSTAADASIDYYFLDESNTYPIRFATRKDNEEGVEAFFNQFAIQPGKVTTQYNLMLMQSQMKTTRVAASSDSLDTHGFGVYGEASSDESGVSVMAWNYQSDRSIQNSYTTTINVNNLPAQFSGKNIRVQRYLIDATHSNNQFDASNSDLQQVEDTTLAPNSSFSETVSLGPNAMTQIILTSVSDSTGNTITDNLNDWSQLGTNGSHSDNWRFDASNGANFEGDTSRATRTSDSVETIVYNYTNISTFSARIYYFNGAASPIKFYISGDGRNWTPLSVSAASTAYITGNWTRSVFSPSTSFSSGTNYVKVEFSSDSNIWTPQLSQMTFTTG</sequence>
<proteinExistence type="predicted"/>
<comment type="caution">
    <text evidence="1">The sequence shown here is derived from an EMBL/GenBank/DDBJ whole genome shotgun (WGS) entry which is preliminary data.</text>
</comment>
<dbReference type="Gene3D" id="2.60.40.1500">
    <property type="entry name" value="Glycosyl hydrolase domain, family 39"/>
    <property type="match status" value="1"/>
</dbReference>
<name>A0A402A815_9CHLR</name>
<dbReference type="Gene3D" id="3.20.20.80">
    <property type="entry name" value="Glycosidases"/>
    <property type="match status" value="1"/>
</dbReference>
<reference evidence="2" key="1">
    <citation type="submission" date="2018-12" db="EMBL/GenBank/DDBJ databases">
        <title>Tengunoibacter tsumagoiensis gen. nov., sp. nov., Dictyobacter kobayashii sp. nov., D. alpinus sp. nov., and D. joshuensis sp. nov. and description of Dictyobacteraceae fam. nov. within the order Ktedonobacterales isolated from Tengu-no-mugimeshi.</title>
        <authorList>
            <person name="Wang C.M."/>
            <person name="Zheng Y."/>
            <person name="Sakai Y."/>
            <person name="Toyoda A."/>
            <person name="Minakuchi Y."/>
            <person name="Abe K."/>
            <person name="Yokota A."/>
            <person name="Yabe S."/>
        </authorList>
    </citation>
    <scope>NUCLEOTIDE SEQUENCE [LARGE SCALE GENOMIC DNA]</scope>
    <source>
        <strain evidence="2">Uno3</strain>
    </source>
</reference>
<evidence type="ECO:0000313" key="1">
    <source>
        <dbReference type="EMBL" id="GCE15121.1"/>
    </source>
</evidence>
<evidence type="ECO:0008006" key="3">
    <source>
        <dbReference type="Google" id="ProtNLM"/>
    </source>
</evidence>
<protein>
    <recommendedName>
        <fullName evidence="3">F5/8 type C domain-containing protein</fullName>
    </recommendedName>
</protein>
<accession>A0A402A815</accession>
<evidence type="ECO:0000313" key="2">
    <source>
        <dbReference type="Proteomes" id="UP000287352"/>
    </source>
</evidence>
<dbReference type="OrthoDB" id="3507058at2"/>
<dbReference type="AlphaFoldDB" id="A0A402A815"/>
<organism evidence="1 2">
    <name type="scientific">Tengunoibacter tsumagoiensis</name>
    <dbReference type="NCBI Taxonomy" id="2014871"/>
    <lineage>
        <taxon>Bacteria</taxon>
        <taxon>Bacillati</taxon>
        <taxon>Chloroflexota</taxon>
        <taxon>Ktedonobacteria</taxon>
        <taxon>Ktedonobacterales</taxon>
        <taxon>Dictyobacteraceae</taxon>
        <taxon>Tengunoibacter</taxon>
    </lineage>
</organism>
<dbReference type="Proteomes" id="UP000287352">
    <property type="component" value="Unassembled WGS sequence"/>
</dbReference>
<keyword evidence="2" id="KW-1185">Reference proteome</keyword>
<dbReference type="EMBL" id="BIFR01000002">
    <property type="protein sequence ID" value="GCE15121.1"/>
    <property type="molecule type" value="Genomic_DNA"/>
</dbReference>
<gene>
    <name evidence="1" type="ORF">KTT_49800</name>
</gene>